<dbReference type="EMBL" id="AMCI01002038">
    <property type="protein sequence ID" value="EJX03778.1"/>
    <property type="molecule type" value="Genomic_DNA"/>
</dbReference>
<sequence length="63" mass="7089">MGNHGINCYFHSNGLWIPMLHGLAHPWELLSCKAVIGCTKRGCLNFVFIEYTPAADHCNRDKS</sequence>
<proteinExistence type="predicted"/>
<organism evidence="1">
    <name type="scientific">gut metagenome</name>
    <dbReference type="NCBI Taxonomy" id="749906"/>
    <lineage>
        <taxon>unclassified sequences</taxon>
        <taxon>metagenomes</taxon>
        <taxon>organismal metagenomes</taxon>
    </lineage>
</organism>
<reference evidence="1" key="1">
    <citation type="journal article" date="2012" name="PLoS ONE">
        <title>Gene sets for utilization of primary and secondary nutrition supplies in the distal gut of endangered iberian lynx.</title>
        <authorList>
            <person name="Alcaide M."/>
            <person name="Messina E."/>
            <person name="Richter M."/>
            <person name="Bargiela R."/>
            <person name="Peplies J."/>
            <person name="Huws S.A."/>
            <person name="Newbold C.J."/>
            <person name="Golyshin P.N."/>
            <person name="Simon M.A."/>
            <person name="Lopez G."/>
            <person name="Yakimov M.M."/>
            <person name="Ferrer M."/>
        </authorList>
    </citation>
    <scope>NUCLEOTIDE SEQUENCE</scope>
</reference>
<protein>
    <submittedName>
        <fullName evidence="1">Uncharacterized protein</fullName>
    </submittedName>
</protein>
<evidence type="ECO:0000313" key="1">
    <source>
        <dbReference type="EMBL" id="EJX03778.1"/>
    </source>
</evidence>
<dbReference type="AlphaFoldDB" id="J9GN86"/>
<name>J9GN86_9ZZZZ</name>
<comment type="caution">
    <text evidence="1">The sequence shown here is derived from an EMBL/GenBank/DDBJ whole genome shotgun (WGS) entry which is preliminary data.</text>
</comment>
<gene>
    <name evidence="1" type="ORF">EVA_08117</name>
</gene>
<accession>J9GN86</accession>